<accession>A0A165PE22</accession>
<dbReference type="AlphaFoldDB" id="A0A165PE22"/>
<name>A0A165PE22_9AGAM</name>
<sequence length="338" mass="37392">MSTTTPTTKRPFPALGERNYGSWADDMEAYLKTLNLWDVTDDPMAALLPVDAANPTTEERKEVQDWEKCKGQASGQIWLAVEDGQKVHVKDVKNDPAKMWLKLKEVHVQQKPGMHFNAYDALLGLRKLAGESLASLMARADKAMQDIHALHPRDFTIDSLDNDLASMALIRTLPSEYNNFISSLLLLDSLDLSKLQSAFQNEESQRFACNVDSSPSLAMAAGTTSTPSQGIHCSFCDWERHTEASCNFKENAVKAQKAKTADHRKERRGGEKKAQTTQEASEDVEASANIAEYAGKASVTLSASDRSSWLSSLAAANWNTDTGATSHMMPHRHWFACK</sequence>
<dbReference type="OrthoDB" id="3223501at2759"/>
<dbReference type="InParanoid" id="A0A165PE22"/>
<feature type="region of interest" description="Disordered" evidence="1">
    <location>
        <begin position="255"/>
        <end position="284"/>
    </location>
</feature>
<dbReference type="Proteomes" id="UP000076761">
    <property type="component" value="Unassembled WGS sequence"/>
</dbReference>
<evidence type="ECO:0000313" key="3">
    <source>
        <dbReference type="Proteomes" id="UP000076761"/>
    </source>
</evidence>
<keyword evidence="3" id="KW-1185">Reference proteome</keyword>
<dbReference type="Pfam" id="PF14223">
    <property type="entry name" value="Retrotran_gag_2"/>
    <property type="match status" value="1"/>
</dbReference>
<evidence type="ECO:0000313" key="2">
    <source>
        <dbReference type="EMBL" id="KZT20906.1"/>
    </source>
</evidence>
<reference evidence="2 3" key="1">
    <citation type="journal article" date="2016" name="Mol. Biol. Evol.">
        <title>Comparative Genomics of Early-Diverging Mushroom-Forming Fungi Provides Insights into the Origins of Lignocellulose Decay Capabilities.</title>
        <authorList>
            <person name="Nagy L.G."/>
            <person name="Riley R."/>
            <person name="Tritt A."/>
            <person name="Adam C."/>
            <person name="Daum C."/>
            <person name="Floudas D."/>
            <person name="Sun H."/>
            <person name="Yadav J.S."/>
            <person name="Pangilinan J."/>
            <person name="Larsson K.H."/>
            <person name="Matsuura K."/>
            <person name="Barry K."/>
            <person name="Labutti K."/>
            <person name="Kuo R."/>
            <person name="Ohm R.A."/>
            <person name="Bhattacharya S.S."/>
            <person name="Shirouzu T."/>
            <person name="Yoshinaga Y."/>
            <person name="Martin F.M."/>
            <person name="Grigoriev I.V."/>
            <person name="Hibbett D.S."/>
        </authorList>
    </citation>
    <scope>NUCLEOTIDE SEQUENCE [LARGE SCALE GENOMIC DNA]</scope>
    <source>
        <strain evidence="2 3">HHB14362 ss-1</strain>
    </source>
</reference>
<organism evidence="2 3">
    <name type="scientific">Neolentinus lepideus HHB14362 ss-1</name>
    <dbReference type="NCBI Taxonomy" id="1314782"/>
    <lineage>
        <taxon>Eukaryota</taxon>
        <taxon>Fungi</taxon>
        <taxon>Dikarya</taxon>
        <taxon>Basidiomycota</taxon>
        <taxon>Agaricomycotina</taxon>
        <taxon>Agaricomycetes</taxon>
        <taxon>Gloeophyllales</taxon>
        <taxon>Gloeophyllaceae</taxon>
        <taxon>Neolentinus</taxon>
    </lineage>
</organism>
<feature type="compositionally biased region" description="Basic and acidic residues" evidence="1">
    <location>
        <begin position="259"/>
        <end position="274"/>
    </location>
</feature>
<dbReference type="EMBL" id="KV425613">
    <property type="protein sequence ID" value="KZT20906.1"/>
    <property type="molecule type" value="Genomic_DNA"/>
</dbReference>
<proteinExistence type="predicted"/>
<protein>
    <recommendedName>
        <fullName evidence="4">DUF4219 domain-containing protein</fullName>
    </recommendedName>
</protein>
<evidence type="ECO:0000256" key="1">
    <source>
        <dbReference type="SAM" id="MobiDB-lite"/>
    </source>
</evidence>
<dbReference type="STRING" id="1314782.A0A165PE22"/>
<gene>
    <name evidence="2" type="ORF">NEOLEDRAFT_1226126</name>
</gene>
<evidence type="ECO:0008006" key="4">
    <source>
        <dbReference type="Google" id="ProtNLM"/>
    </source>
</evidence>